<keyword evidence="8" id="KW-1185">Reference proteome</keyword>
<dbReference type="PROSITE" id="PS00678">
    <property type="entry name" value="WD_REPEATS_1"/>
    <property type="match status" value="4"/>
</dbReference>
<evidence type="ECO:0000259" key="6">
    <source>
        <dbReference type="PROSITE" id="PS50181"/>
    </source>
</evidence>
<dbReference type="PANTHER" id="PTHR19872">
    <property type="entry name" value="UBIQUITIN LIGASE SPECIFICITY FACTOR/HREP PROTEIN"/>
    <property type="match status" value="1"/>
</dbReference>
<accession>A0A9W7DDV1</accession>
<evidence type="ECO:0000256" key="3">
    <source>
        <dbReference type="ARBA" id="ARBA00022786"/>
    </source>
</evidence>
<feature type="repeat" description="WD" evidence="4">
    <location>
        <begin position="355"/>
        <end position="395"/>
    </location>
</feature>
<dbReference type="PROSITE" id="PS50181">
    <property type="entry name" value="FBOX"/>
    <property type="match status" value="1"/>
</dbReference>
<dbReference type="InterPro" id="IPR001680">
    <property type="entry name" value="WD40_rpt"/>
</dbReference>
<reference evidence="7" key="1">
    <citation type="submission" date="2023-04" db="EMBL/GenBank/DDBJ databases">
        <title>Ambrosiozyma monospora NBRC 1965.</title>
        <authorList>
            <person name="Ichikawa N."/>
            <person name="Sato H."/>
            <person name="Tonouchi N."/>
        </authorList>
    </citation>
    <scope>NUCLEOTIDE SEQUENCE</scope>
    <source>
        <strain evidence="7">NBRC 1965</strain>
    </source>
</reference>
<organism evidence="7 8">
    <name type="scientific">Ambrosiozyma monospora</name>
    <name type="common">Yeast</name>
    <name type="synonym">Endomycopsis monosporus</name>
    <dbReference type="NCBI Taxonomy" id="43982"/>
    <lineage>
        <taxon>Eukaryota</taxon>
        <taxon>Fungi</taxon>
        <taxon>Dikarya</taxon>
        <taxon>Ascomycota</taxon>
        <taxon>Saccharomycotina</taxon>
        <taxon>Pichiomycetes</taxon>
        <taxon>Pichiales</taxon>
        <taxon>Pichiaceae</taxon>
        <taxon>Ambrosiozyma</taxon>
    </lineage>
</organism>
<dbReference type="CDD" id="cd00200">
    <property type="entry name" value="WD40"/>
    <property type="match status" value="1"/>
</dbReference>
<comment type="caution">
    <text evidence="7">The sequence shown here is derived from an EMBL/GenBank/DDBJ whole genome shotgun (WGS) entry which is preliminary data.</text>
</comment>
<dbReference type="InterPro" id="IPR015943">
    <property type="entry name" value="WD40/YVTN_repeat-like_dom_sf"/>
</dbReference>
<dbReference type="FunFam" id="2.130.10.10:FF:000715">
    <property type="entry name" value="F-box protein MET30"/>
    <property type="match status" value="1"/>
</dbReference>
<dbReference type="SUPFAM" id="SSF50998">
    <property type="entry name" value="Quinoprotein alcohol dehydrogenase-like"/>
    <property type="match status" value="1"/>
</dbReference>
<dbReference type="Pfam" id="PF00400">
    <property type="entry name" value="WD40"/>
    <property type="match status" value="6"/>
</dbReference>
<dbReference type="AlphaFoldDB" id="A0A9W7DDV1"/>
<dbReference type="SMART" id="SM00256">
    <property type="entry name" value="FBOX"/>
    <property type="match status" value="1"/>
</dbReference>
<dbReference type="CDD" id="cd22147">
    <property type="entry name" value="F-box_SpPof1-like"/>
    <property type="match status" value="1"/>
</dbReference>
<protein>
    <submittedName>
        <fullName evidence="7">Unnamed protein product</fullName>
    </submittedName>
</protein>
<feature type="domain" description="F-box" evidence="6">
    <location>
        <begin position="207"/>
        <end position="253"/>
    </location>
</feature>
<dbReference type="PRINTS" id="PR00320">
    <property type="entry name" value="GPROTEINBRPT"/>
</dbReference>
<dbReference type="GO" id="GO:0031146">
    <property type="term" value="P:SCF-dependent proteasomal ubiquitin-dependent protein catabolic process"/>
    <property type="evidence" value="ECO:0007669"/>
    <property type="project" value="UniProtKB-ARBA"/>
</dbReference>
<feature type="repeat" description="WD" evidence="4">
    <location>
        <begin position="396"/>
        <end position="435"/>
    </location>
</feature>
<sequence length="693" mass="78366">MQEPSNTIFKESSPGPTDLDLELELGSTNNYSSHSHSHSRSHSHSYSHSHSHSHSYSRSQKQQAVVSDFLNSHIVTDEVLKQPSSHHHHQHQHLSTLPITINRNSLGAATSTAITGSSTVSTEHKYCYRHNPNIRCNRTADERKMTEIQKQLEKMPRRDQEAITHVWSIFSAAPNQHRSLILQGLLTQCCFPQLSMISQEVSQLIKIDFIETLPNELALKVLCYLDCQSLCNAAQVSTKWKKLADDDRVWKYMCEQHIDRKCPQCGWGLPLLAVKKLRQQETVKSRKRKIEEVEEEEDSLENLPPRLDDTKTKVMTEKCMIQKQMRKTRPWKAVYSERYQVERNWRKGVYQIRPFLGHDDGVLCCQYDNGKLLMTGSYDKTIKIWNVETGELIRTLRGHTRGVKTLAFDDQKLISGGFDNTIKVWNYRTGDCISTYTGHEEGVTTVDFHNKVIVSGSADHTVKVWHVETRTCYTLRGHSGWVTCVKMDPKSGTIFSASEDSTIRIWDLDTNKCLKTLGGIESNGHIGQIQSIIPFTVKDTLTTEVDDVVNSPSDQIHEEQADDDEELLDIPNLPTHLLSASLDNTIKLWDVKTGKCVRTQFGHIEGVWSIAADTFRIVSGAHDKLIKVWDLQTGNCMHTFGGNVSPVSCVALGDSRFFCGLENGEVKMYTFDTCSNSGVTTSPVSARARLVGH</sequence>
<dbReference type="GO" id="GO:0019005">
    <property type="term" value="C:SCF ubiquitin ligase complex"/>
    <property type="evidence" value="ECO:0007669"/>
    <property type="project" value="UniProtKB-ARBA"/>
</dbReference>
<proteinExistence type="predicted"/>
<dbReference type="Pfam" id="PF12937">
    <property type="entry name" value="F-box-like"/>
    <property type="match status" value="1"/>
</dbReference>
<evidence type="ECO:0000256" key="1">
    <source>
        <dbReference type="ARBA" id="ARBA00022574"/>
    </source>
</evidence>
<feature type="repeat" description="WD" evidence="4">
    <location>
        <begin position="475"/>
        <end position="516"/>
    </location>
</feature>
<name>A0A9W7DDV1_AMBMO</name>
<dbReference type="Gene3D" id="2.130.10.10">
    <property type="entry name" value="YVTN repeat-like/Quinoprotein amine dehydrogenase"/>
    <property type="match status" value="3"/>
</dbReference>
<feature type="compositionally biased region" description="Polar residues" evidence="5">
    <location>
        <begin position="1"/>
        <end position="10"/>
    </location>
</feature>
<feature type="repeat" description="WD" evidence="4">
    <location>
        <begin position="577"/>
        <end position="599"/>
    </location>
</feature>
<dbReference type="InterPro" id="IPR001810">
    <property type="entry name" value="F-box_dom"/>
</dbReference>
<evidence type="ECO:0000313" key="8">
    <source>
        <dbReference type="Proteomes" id="UP001165063"/>
    </source>
</evidence>
<dbReference type="InterPro" id="IPR051075">
    <property type="entry name" value="SCF_subunit_WD-repeat"/>
</dbReference>
<gene>
    <name evidence="7" type="ORF">Amon01_000069800</name>
</gene>
<dbReference type="PANTHER" id="PTHR19872:SF9">
    <property type="entry name" value="UBIQUITIN-BINDING SDF UBIQUITIN LIGASE COMPLEX SUBUNIT"/>
    <property type="match status" value="1"/>
</dbReference>
<dbReference type="InterPro" id="IPR020472">
    <property type="entry name" value="WD40_PAC1"/>
</dbReference>
<evidence type="ECO:0000313" key="7">
    <source>
        <dbReference type="EMBL" id="GMG19742.1"/>
    </source>
</evidence>
<dbReference type="InterPro" id="IPR019775">
    <property type="entry name" value="WD40_repeat_CS"/>
</dbReference>
<keyword evidence="2" id="KW-0677">Repeat</keyword>
<evidence type="ECO:0000256" key="4">
    <source>
        <dbReference type="PROSITE-ProRule" id="PRU00221"/>
    </source>
</evidence>
<dbReference type="Gene3D" id="1.20.1280.50">
    <property type="match status" value="1"/>
</dbReference>
<dbReference type="PROSITE" id="PS50082">
    <property type="entry name" value="WD_REPEATS_2"/>
    <property type="match status" value="6"/>
</dbReference>
<dbReference type="InterPro" id="IPR036047">
    <property type="entry name" value="F-box-like_dom_sf"/>
</dbReference>
<keyword evidence="3" id="KW-0833">Ubl conjugation pathway</keyword>
<feature type="repeat" description="WD" evidence="4">
    <location>
        <begin position="436"/>
        <end position="475"/>
    </location>
</feature>
<dbReference type="Proteomes" id="UP001165063">
    <property type="component" value="Unassembled WGS sequence"/>
</dbReference>
<feature type="repeat" description="WD" evidence="4">
    <location>
        <begin position="600"/>
        <end position="639"/>
    </location>
</feature>
<feature type="region of interest" description="Disordered" evidence="5">
    <location>
        <begin position="1"/>
        <end position="64"/>
    </location>
</feature>
<dbReference type="SMART" id="SM00320">
    <property type="entry name" value="WD40"/>
    <property type="match status" value="7"/>
</dbReference>
<keyword evidence="1 4" id="KW-0853">WD repeat</keyword>
<feature type="compositionally biased region" description="Basic residues" evidence="5">
    <location>
        <begin position="35"/>
        <end position="55"/>
    </location>
</feature>
<dbReference type="GO" id="GO:1990756">
    <property type="term" value="F:ubiquitin-like ligase-substrate adaptor activity"/>
    <property type="evidence" value="ECO:0007669"/>
    <property type="project" value="UniProtKB-ARBA"/>
</dbReference>
<dbReference type="OrthoDB" id="5580488at2759"/>
<evidence type="ECO:0000256" key="2">
    <source>
        <dbReference type="ARBA" id="ARBA00022737"/>
    </source>
</evidence>
<evidence type="ECO:0000256" key="5">
    <source>
        <dbReference type="SAM" id="MobiDB-lite"/>
    </source>
</evidence>
<dbReference type="FunFam" id="1.20.1280.50:FF:000016">
    <property type="entry name" value="E3 ubiquitin ligase complex SCF subunit sconB"/>
    <property type="match status" value="1"/>
</dbReference>
<dbReference type="PROSITE" id="PS50294">
    <property type="entry name" value="WD_REPEATS_REGION"/>
    <property type="match status" value="4"/>
</dbReference>
<dbReference type="SUPFAM" id="SSF81383">
    <property type="entry name" value="F-box domain"/>
    <property type="match status" value="1"/>
</dbReference>
<dbReference type="EMBL" id="BSXU01000195">
    <property type="protein sequence ID" value="GMG19742.1"/>
    <property type="molecule type" value="Genomic_DNA"/>
</dbReference>
<feature type="region of interest" description="Disordered" evidence="5">
    <location>
        <begin position="287"/>
        <end position="307"/>
    </location>
</feature>
<dbReference type="InterPro" id="IPR011047">
    <property type="entry name" value="Quinoprotein_ADH-like_sf"/>
</dbReference>